<dbReference type="NCBIfam" id="TIGR00556">
    <property type="entry name" value="pantethn_trn"/>
    <property type="match status" value="1"/>
</dbReference>
<evidence type="ECO:0000256" key="3">
    <source>
        <dbReference type="ARBA" id="ARBA00022723"/>
    </source>
</evidence>
<dbReference type="NCBIfam" id="TIGR00516">
    <property type="entry name" value="acpS"/>
    <property type="match status" value="1"/>
</dbReference>
<dbReference type="GO" id="GO:0008897">
    <property type="term" value="F:holo-[acyl-carrier-protein] synthase activity"/>
    <property type="evidence" value="ECO:0007669"/>
    <property type="project" value="UniProtKB-UniRule"/>
</dbReference>
<keyword evidence="6 8" id="KW-0443">Lipid metabolism</keyword>
<dbReference type="InterPro" id="IPR002582">
    <property type="entry name" value="ACPS"/>
</dbReference>
<dbReference type="Gene3D" id="3.90.470.20">
    <property type="entry name" value="4'-phosphopantetheinyl transferase domain"/>
    <property type="match status" value="1"/>
</dbReference>
<sequence length="128" mass="13808">MLGFDAVDIARVRKIVETEAGEAFLKKVFTERELAYCRRGGQRQYESLAARFAAKEAVGKALGVGIGLGTDLTGIEVLNDAKGKPSIVLHDRPLELAREKNIENFAVSLSHTETTAYAVCLAQGAEGK</sequence>
<accession>A0A388THT6</accession>
<evidence type="ECO:0000256" key="1">
    <source>
        <dbReference type="ARBA" id="ARBA00022516"/>
    </source>
</evidence>
<dbReference type="Pfam" id="PF01648">
    <property type="entry name" value="ACPS"/>
    <property type="match status" value="1"/>
</dbReference>
<comment type="subcellular location">
    <subcellularLocation>
        <location evidence="8">Cytoplasm</location>
    </subcellularLocation>
</comment>
<evidence type="ECO:0000256" key="5">
    <source>
        <dbReference type="ARBA" id="ARBA00022842"/>
    </source>
</evidence>
<dbReference type="Proteomes" id="UP000275925">
    <property type="component" value="Unassembled WGS sequence"/>
</dbReference>
<comment type="cofactor">
    <cofactor evidence="8">
        <name>Mg(2+)</name>
        <dbReference type="ChEBI" id="CHEBI:18420"/>
    </cofactor>
</comment>
<gene>
    <name evidence="10" type="primary">entD</name>
    <name evidence="8" type="synonym">acpS</name>
    <name evidence="10" type="ORF">NO2_0872</name>
</gene>
<feature type="binding site" evidence="8">
    <location>
        <position position="5"/>
    </location>
    <ligand>
        <name>Mg(2+)</name>
        <dbReference type="ChEBI" id="CHEBI:18420"/>
    </ligand>
</feature>
<dbReference type="GO" id="GO:0006633">
    <property type="term" value="P:fatty acid biosynthetic process"/>
    <property type="evidence" value="ECO:0007669"/>
    <property type="project" value="UniProtKB-UniRule"/>
</dbReference>
<comment type="caution">
    <text evidence="10">The sequence shown here is derived from an EMBL/GenBank/DDBJ whole genome shotgun (WGS) entry which is preliminary data.</text>
</comment>
<feature type="domain" description="4'-phosphopantetheinyl transferase" evidence="9">
    <location>
        <begin position="2"/>
        <end position="97"/>
    </location>
</feature>
<proteinExistence type="inferred from homology"/>
<reference evidence="10 11" key="1">
    <citation type="journal article" date="2019" name="ISME J.">
        <title>Genome analyses of uncultured TG2/ZB3 bacteria in 'Margulisbacteria' specifically attached to ectosymbiotic spirochetes of protists in the termite gut.</title>
        <authorList>
            <person name="Utami Y.D."/>
            <person name="Kuwahara H."/>
            <person name="Igai K."/>
            <person name="Murakami T."/>
            <person name="Sugaya K."/>
            <person name="Morikawa T."/>
            <person name="Nagura Y."/>
            <person name="Yuki M."/>
            <person name="Deevong P."/>
            <person name="Inoue T."/>
            <person name="Kihara K."/>
            <person name="Lo N."/>
            <person name="Yamada A."/>
            <person name="Ohkuma M."/>
            <person name="Hongoh Y."/>
        </authorList>
    </citation>
    <scope>NUCLEOTIDE SEQUENCE [LARGE SCALE GENOMIC DNA]</scope>
    <source>
        <strain evidence="10">NkOx7-02</strain>
    </source>
</reference>
<dbReference type="GO" id="GO:0005737">
    <property type="term" value="C:cytoplasm"/>
    <property type="evidence" value="ECO:0007669"/>
    <property type="project" value="UniProtKB-SubCell"/>
</dbReference>
<keyword evidence="7 8" id="KW-0275">Fatty acid biosynthesis</keyword>
<keyword evidence="5 8" id="KW-0460">Magnesium</keyword>
<dbReference type="InterPro" id="IPR008278">
    <property type="entry name" value="4-PPantetheinyl_Trfase_dom"/>
</dbReference>
<dbReference type="SUPFAM" id="SSF56214">
    <property type="entry name" value="4'-phosphopantetheinyl transferase"/>
    <property type="match status" value="1"/>
</dbReference>
<evidence type="ECO:0000313" key="10">
    <source>
        <dbReference type="EMBL" id="GBR76302.1"/>
    </source>
</evidence>
<dbReference type="EC" id="2.7.8.7" evidence="8"/>
<dbReference type="HAMAP" id="MF_00101">
    <property type="entry name" value="AcpS"/>
    <property type="match status" value="1"/>
</dbReference>
<keyword evidence="2 8" id="KW-0808">Transferase</keyword>
<dbReference type="EMBL" id="BGZO01000023">
    <property type="protein sequence ID" value="GBR76302.1"/>
    <property type="molecule type" value="Genomic_DNA"/>
</dbReference>
<comment type="similarity">
    <text evidence="8">Belongs to the P-Pant transferase superfamily. AcpS family.</text>
</comment>
<keyword evidence="11" id="KW-1185">Reference proteome</keyword>
<keyword evidence="3 8" id="KW-0479">Metal-binding</keyword>
<dbReference type="InterPro" id="IPR037143">
    <property type="entry name" value="4-PPantetheinyl_Trfase_dom_sf"/>
</dbReference>
<evidence type="ECO:0000256" key="4">
    <source>
        <dbReference type="ARBA" id="ARBA00022832"/>
    </source>
</evidence>
<evidence type="ECO:0000256" key="2">
    <source>
        <dbReference type="ARBA" id="ARBA00022679"/>
    </source>
</evidence>
<keyword evidence="8" id="KW-0963">Cytoplasm</keyword>
<feature type="binding site" evidence="8">
    <location>
        <position position="56"/>
    </location>
    <ligand>
        <name>Mg(2+)</name>
        <dbReference type="ChEBI" id="CHEBI:18420"/>
    </ligand>
</feature>
<keyword evidence="4 8" id="KW-0276">Fatty acid metabolism</keyword>
<evidence type="ECO:0000256" key="7">
    <source>
        <dbReference type="ARBA" id="ARBA00023160"/>
    </source>
</evidence>
<evidence type="ECO:0000256" key="8">
    <source>
        <dbReference type="HAMAP-Rule" id="MF_00101"/>
    </source>
</evidence>
<name>A0A388THT6_9BACT</name>
<evidence type="ECO:0000259" key="9">
    <source>
        <dbReference type="Pfam" id="PF01648"/>
    </source>
</evidence>
<dbReference type="AlphaFoldDB" id="A0A388THT6"/>
<dbReference type="GO" id="GO:0000287">
    <property type="term" value="F:magnesium ion binding"/>
    <property type="evidence" value="ECO:0007669"/>
    <property type="project" value="UniProtKB-UniRule"/>
</dbReference>
<evidence type="ECO:0000256" key="6">
    <source>
        <dbReference type="ARBA" id="ARBA00023098"/>
    </source>
</evidence>
<dbReference type="InterPro" id="IPR004568">
    <property type="entry name" value="Ppantetheine-prot_Trfase_dom"/>
</dbReference>
<comment type="catalytic activity">
    <reaction evidence="8">
        <text>apo-[ACP] + CoA = holo-[ACP] + adenosine 3',5'-bisphosphate + H(+)</text>
        <dbReference type="Rhea" id="RHEA:12068"/>
        <dbReference type="Rhea" id="RHEA-COMP:9685"/>
        <dbReference type="Rhea" id="RHEA-COMP:9690"/>
        <dbReference type="ChEBI" id="CHEBI:15378"/>
        <dbReference type="ChEBI" id="CHEBI:29999"/>
        <dbReference type="ChEBI" id="CHEBI:57287"/>
        <dbReference type="ChEBI" id="CHEBI:58343"/>
        <dbReference type="ChEBI" id="CHEBI:64479"/>
        <dbReference type="EC" id="2.7.8.7"/>
    </reaction>
</comment>
<comment type="function">
    <text evidence="8">Transfers the 4'-phosphopantetheine moiety from coenzyme A to a Ser of acyl-carrier-protein.</text>
</comment>
<organism evidence="10 11">
    <name type="scientific">Candidatus Termititenax persephonae</name>
    <dbReference type="NCBI Taxonomy" id="2218525"/>
    <lineage>
        <taxon>Bacteria</taxon>
        <taxon>Bacillati</taxon>
        <taxon>Candidatus Margulisiibacteriota</taxon>
        <taxon>Candidatus Termititenacia</taxon>
        <taxon>Candidatus Termititenacales</taxon>
        <taxon>Candidatus Termititenacaceae</taxon>
        <taxon>Candidatus Termititenax</taxon>
    </lineage>
</organism>
<protein>
    <recommendedName>
        <fullName evidence="8">Holo-[acyl-carrier-protein] synthase</fullName>
        <shortName evidence="8">Holo-ACP synthase</shortName>
        <ecNumber evidence="8">2.7.8.7</ecNumber>
    </recommendedName>
    <alternativeName>
        <fullName evidence="8">4'-phosphopantetheinyl transferase AcpS</fullName>
    </alternativeName>
</protein>
<keyword evidence="1 8" id="KW-0444">Lipid biosynthesis</keyword>
<evidence type="ECO:0000313" key="11">
    <source>
        <dbReference type="Proteomes" id="UP000275925"/>
    </source>
</evidence>